<dbReference type="Pfam" id="PF11053">
    <property type="entry name" value="DNA_Packaging"/>
    <property type="match status" value="1"/>
</dbReference>
<dbReference type="InterPro" id="IPR020342">
    <property type="entry name" value="Phage_T4_Gp16_DNA-pack"/>
</dbReference>
<proteinExistence type="predicted"/>
<reference evidence="1" key="1">
    <citation type="journal article" date="2021" name="Proc. Natl. Acad. Sci. U.S.A.">
        <title>A Catalog of Tens of Thousands of Viruses from Human Metagenomes Reveals Hidden Associations with Chronic Diseases.</title>
        <authorList>
            <person name="Tisza M.J."/>
            <person name="Buck C.B."/>
        </authorList>
    </citation>
    <scope>NUCLEOTIDE SEQUENCE</scope>
    <source>
        <strain evidence="1">CtCo31</strain>
    </source>
</reference>
<sequence length="69" mass="7868">MLTEVSKQMVEIVRNSDTPKTVEIFANLMDTVTRTNSAILDNYSKMKKLKNQESKPKAIEADFSEVKTM</sequence>
<name>A0A8S5UM36_9CAUD</name>
<organism evidence="1">
    <name type="scientific">Myoviridae sp. ctCo31</name>
    <dbReference type="NCBI Taxonomy" id="2825053"/>
    <lineage>
        <taxon>Viruses</taxon>
        <taxon>Duplodnaviria</taxon>
        <taxon>Heunggongvirae</taxon>
        <taxon>Uroviricota</taxon>
        <taxon>Caudoviricetes</taxon>
    </lineage>
</organism>
<dbReference type="Gene3D" id="1.10.287.1060">
    <property type="entry name" value="ESAT-6-like"/>
    <property type="match status" value="1"/>
</dbReference>
<dbReference type="EMBL" id="BK016109">
    <property type="protein sequence ID" value="DAF95438.1"/>
    <property type="molecule type" value="Genomic_DNA"/>
</dbReference>
<evidence type="ECO:0000313" key="1">
    <source>
        <dbReference type="EMBL" id="DAF95438.1"/>
    </source>
</evidence>
<accession>A0A8S5UM36</accession>
<protein>
    <submittedName>
        <fullName evidence="1">Terminase DNA packaging enzyme</fullName>
    </submittedName>
</protein>